<dbReference type="Pfam" id="PF05922">
    <property type="entry name" value="Inhibitor_I9"/>
    <property type="match status" value="1"/>
</dbReference>
<evidence type="ECO:0000256" key="1">
    <source>
        <dbReference type="ARBA" id="ARBA00011073"/>
    </source>
</evidence>
<dbReference type="Gene3D" id="3.30.70.80">
    <property type="entry name" value="Peptidase S8 propeptide/proteinase inhibitor I9"/>
    <property type="match status" value="1"/>
</dbReference>
<gene>
    <name evidence="11" type="ORF">AMAG_03595</name>
</gene>
<dbReference type="InterPro" id="IPR022398">
    <property type="entry name" value="Peptidase_S8_His-AS"/>
</dbReference>
<reference evidence="12" key="2">
    <citation type="submission" date="2009-11" db="EMBL/GenBank/DDBJ databases">
        <title>The Genome Sequence of Allomyces macrogynus strain ATCC 38327.</title>
        <authorList>
            <consortium name="The Broad Institute Genome Sequencing Platform"/>
            <person name="Russ C."/>
            <person name="Cuomo C."/>
            <person name="Shea T."/>
            <person name="Young S.K."/>
            <person name="Zeng Q."/>
            <person name="Koehrsen M."/>
            <person name="Haas B."/>
            <person name="Borodovsky M."/>
            <person name="Guigo R."/>
            <person name="Alvarado L."/>
            <person name="Berlin A."/>
            <person name="Borenstein D."/>
            <person name="Chen Z."/>
            <person name="Engels R."/>
            <person name="Freedman E."/>
            <person name="Gellesch M."/>
            <person name="Goldberg J."/>
            <person name="Griggs A."/>
            <person name="Gujja S."/>
            <person name="Heiman D."/>
            <person name="Hepburn T."/>
            <person name="Howarth C."/>
            <person name="Jen D."/>
            <person name="Larson L."/>
            <person name="Lewis B."/>
            <person name="Mehta T."/>
            <person name="Park D."/>
            <person name="Pearson M."/>
            <person name="Roberts A."/>
            <person name="Saif S."/>
            <person name="Shenoy N."/>
            <person name="Sisk P."/>
            <person name="Stolte C."/>
            <person name="Sykes S."/>
            <person name="Walk T."/>
            <person name="White J."/>
            <person name="Yandava C."/>
            <person name="Burger G."/>
            <person name="Gray M.W."/>
            <person name="Holland P.W.H."/>
            <person name="King N."/>
            <person name="Lang F.B.F."/>
            <person name="Roger A.J."/>
            <person name="Ruiz-Trillo I."/>
            <person name="Lander E."/>
            <person name="Nusbaum C."/>
        </authorList>
    </citation>
    <scope>NUCLEOTIDE SEQUENCE [LARGE SCALE GENOMIC DNA]</scope>
    <source>
        <strain evidence="12">ATCC 38327</strain>
    </source>
</reference>
<dbReference type="Pfam" id="PF00082">
    <property type="entry name" value="Peptidase_S8"/>
    <property type="match status" value="1"/>
</dbReference>
<keyword evidence="4 5" id="KW-0720">Serine protease</keyword>
<dbReference type="InterPro" id="IPR036852">
    <property type="entry name" value="Peptidase_S8/S53_dom_sf"/>
</dbReference>
<name>A0A0L0SA54_ALLM3</name>
<feature type="compositionally biased region" description="Acidic residues" evidence="7">
    <location>
        <begin position="476"/>
        <end position="506"/>
    </location>
</feature>
<dbReference type="eggNOG" id="KOG1153">
    <property type="taxonomic scope" value="Eukaryota"/>
</dbReference>
<feature type="compositionally biased region" description="Pro residues" evidence="7">
    <location>
        <begin position="443"/>
        <end position="453"/>
    </location>
</feature>
<keyword evidence="2 5" id="KW-0645">Protease</keyword>
<dbReference type="OMA" id="WHEADET"/>
<comment type="similarity">
    <text evidence="1 5 6">Belongs to the peptidase S8 family.</text>
</comment>
<dbReference type="SUPFAM" id="SSF52743">
    <property type="entry name" value="Subtilisin-like"/>
    <property type="match status" value="1"/>
</dbReference>
<accession>A0A0L0SA54</accession>
<dbReference type="InterPro" id="IPR010259">
    <property type="entry name" value="S8pro/Inhibitor_I9"/>
</dbReference>
<evidence type="ECO:0000256" key="8">
    <source>
        <dbReference type="SAM" id="SignalP"/>
    </source>
</evidence>
<dbReference type="PANTHER" id="PTHR43806:SF11">
    <property type="entry name" value="CEREVISIN-RELATED"/>
    <property type="match status" value="1"/>
</dbReference>
<protein>
    <recommendedName>
        <fullName evidence="13">Peptidase S8/S53 domain-containing protein</fullName>
    </recommendedName>
</protein>
<evidence type="ECO:0000313" key="11">
    <source>
        <dbReference type="EMBL" id="KNE59289.1"/>
    </source>
</evidence>
<evidence type="ECO:0000256" key="6">
    <source>
        <dbReference type="RuleBase" id="RU003355"/>
    </source>
</evidence>
<dbReference type="InterPro" id="IPR023828">
    <property type="entry name" value="Peptidase_S8_Ser-AS"/>
</dbReference>
<feature type="domain" description="Peptidase S8/S53" evidence="9">
    <location>
        <begin position="185"/>
        <end position="430"/>
    </location>
</feature>
<evidence type="ECO:0008006" key="13">
    <source>
        <dbReference type="Google" id="ProtNLM"/>
    </source>
</evidence>
<reference evidence="11 12" key="1">
    <citation type="submission" date="2009-11" db="EMBL/GenBank/DDBJ databases">
        <title>Annotation of Allomyces macrogynus ATCC 38327.</title>
        <authorList>
            <consortium name="The Broad Institute Genome Sequencing Platform"/>
            <person name="Russ C."/>
            <person name="Cuomo C."/>
            <person name="Burger G."/>
            <person name="Gray M.W."/>
            <person name="Holland P.W.H."/>
            <person name="King N."/>
            <person name="Lang F.B.F."/>
            <person name="Roger A.J."/>
            <person name="Ruiz-Trillo I."/>
            <person name="Young S.K."/>
            <person name="Zeng Q."/>
            <person name="Gargeya S."/>
            <person name="Fitzgerald M."/>
            <person name="Haas B."/>
            <person name="Abouelleil A."/>
            <person name="Alvarado L."/>
            <person name="Arachchi H.M."/>
            <person name="Berlin A."/>
            <person name="Chapman S.B."/>
            <person name="Gearin G."/>
            <person name="Goldberg J."/>
            <person name="Griggs A."/>
            <person name="Gujja S."/>
            <person name="Hansen M."/>
            <person name="Heiman D."/>
            <person name="Howarth C."/>
            <person name="Larimer J."/>
            <person name="Lui A."/>
            <person name="MacDonald P.J.P."/>
            <person name="McCowen C."/>
            <person name="Montmayeur A."/>
            <person name="Murphy C."/>
            <person name="Neiman D."/>
            <person name="Pearson M."/>
            <person name="Priest M."/>
            <person name="Roberts A."/>
            <person name="Saif S."/>
            <person name="Shea T."/>
            <person name="Sisk P."/>
            <person name="Stolte C."/>
            <person name="Sykes S."/>
            <person name="Wortman J."/>
            <person name="Nusbaum C."/>
            <person name="Birren B."/>
        </authorList>
    </citation>
    <scope>NUCLEOTIDE SEQUENCE [LARGE SCALE GENOMIC DNA]</scope>
    <source>
        <strain evidence="11 12">ATCC 38327</strain>
    </source>
</reference>
<dbReference type="InterPro" id="IPR050131">
    <property type="entry name" value="Peptidase_S8_subtilisin-like"/>
</dbReference>
<feature type="chain" id="PRO_5005548004" description="Peptidase S8/S53 domain-containing protein" evidence="8">
    <location>
        <begin position="23"/>
        <end position="537"/>
    </location>
</feature>
<feature type="domain" description="Inhibitor I9" evidence="10">
    <location>
        <begin position="54"/>
        <end position="137"/>
    </location>
</feature>
<dbReference type="OrthoDB" id="206201at2759"/>
<evidence type="ECO:0000256" key="2">
    <source>
        <dbReference type="ARBA" id="ARBA00022670"/>
    </source>
</evidence>
<dbReference type="Proteomes" id="UP000054350">
    <property type="component" value="Unassembled WGS sequence"/>
</dbReference>
<feature type="active site" description="Charge relay system" evidence="5">
    <location>
        <position position="194"/>
    </location>
</feature>
<dbReference type="VEuPathDB" id="FungiDB:AMAG_03595"/>
<feature type="active site" description="Charge relay system" evidence="5">
    <location>
        <position position="226"/>
    </location>
</feature>
<dbReference type="GO" id="GO:0006508">
    <property type="term" value="P:proteolysis"/>
    <property type="evidence" value="ECO:0007669"/>
    <property type="project" value="UniProtKB-KW"/>
</dbReference>
<evidence type="ECO:0000259" key="10">
    <source>
        <dbReference type="Pfam" id="PF05922"/>
    </source>
</evidence>
<dbReference type="InterPro" id="IPR023827">
    <property type="entry name" value="Peptidase_S8_Asp-AS"/>
</dbReference>
<dbReference type="STRING" id="578462.A0A0L0SA54"/>
<feature type="signal peptide" evidence="8">
    <location>
        <begin position="1"/>
        <end position="22"/>
    </location>
</feature>
<dbReference type="EMBL" id="GG745334">
    <property type="protein sequence ID" value="KNE59289.1"/>
    <property type="molecule type" value="Genomic_DNA"/>
</dbReference>
<dbReference type="PANTHER" id="PTHR43806">
    <property type="entry name" value="PEPTIDASE S8"/>
    <property type="match status" value="1"/>
</dbReference>
<keyword evidence="12" id="KW-1185">Reference proteome</keyword>
<evidence type="ECO:0000256" key="7">
    <source>
        <dbReference type="SAM" id="MobiDB-lite"/>
    </source>
</evidence>
<dbReference type="PROSITE" id="PS00138">
    <property type="entry name" value="SUBTILASE_SER"/>
    <property type="match status" value="1"/>
</dbReference>
<evidence type="ECO:0000259" key="9">
    <source>
        <dbReference type="Pfam" id="PF00082"/>
    </source>
</evidence>
<organism evidence="11 12">
    <name type="scientific">Allomyces macrogynus (strain ATCC 38327)</name>
    <name type="common">Allomyces javanicus var. macrogynus</name>
    <dbReference type="NCBI Taxonomy" id="578462"/>
    <lineage>
        <taxon>Eukaryota</taxon>
        <taxon>Fungi</taxon>
        <taxon>Fungi incertae sedis</taxon>
        <taxon>Blastocladiomycota</taxon>
        <taxon>Blastocladiomycetes</taxon>
        <taxon>Blastocladiales</taxon>
        <taxon>Blastocladiaceae</taxon>
        <taxon>Allomyces</taxon>
    </lineage>
</organism>
<dbReference type="PROSITE" id="PS00136">
    <property type="entry name" value="SUBTILASE_ASP"/>
    <property type="match status" value="1"/>
</dbReference>
<dbReference type="InterPro" id="IPR015500">
    <property type="entry name" value="Peptidase_S8_subtilisin-rel"/>
</dbReference>
<feature type="region of interest" description="Disordered" evidence="7">
    <location>
        <begin position="430"/>
        <end position="509"/>
    </location>
</feature>
<keyword evidence="8" id="KW-0732">Signal</keyword>
<dbReference type="PROSITE" id="PS00137">
    <property type="entry name" value="SUBTILASE_HIS"/>
    <property type="match status" value="1"/>
</dbReference>
<proteinExistence type="inferred from homology"/>
<evidence type="ECO:0000256" key="5">
    <source>
        <dbReference type="PROSITE-ProRule" id="PRU01240"/>
    </source>
</evidence>
<dbReference type="InterPro" id="IPR034193">
    <property type="entry name" value="PCSK9_ProteinaseK-like"/>
</dbReference>
<dbReference type="PROSITE" id="PS51892">
    <property type="entry name" value="SUBTILASE"/>
    <property type="match status" value="1"/>
</dbReference>
<dbReference type="InterPro" id="IPR037045">
    <property type="entry name" value="S8pro/Inhibitor_I9_sf"/>
</dbReference>
<dbReference type="GO" id="GO:0004252">
    <property type="term" value="F:serine-type endopeptidase activity"/>
    <property type="evidence" value="ECO:0007669"/>
    <property type="project" value="UniProtKB-UniRule"/>
</dbReference>
<evidence type="ECO:0000256" key="3">
    <source>
        <dbReference type="ARBA" id="ARBA00022801"/>
    </source>
</evidence>
<feature type="active site" description="Charge relay system" evidence="5">
    <location>
        <position position="389"/>
    </location>
</feature>
<keyword evidence="3 5" id="KW-0378">Hydrolase</keyword>
<sequence length="537" mass="57701">MRAPAAARALLVVALFAAMTGAAVVEAAPRSRDTVFAPLVAPEPDAATVIPGQFMVVLHDNIEPEHMAVHFNWLATVLAMRANVHGTDALNKIKHVYNPEHRHAPRGYAGKFDPHVLSAIRKSPLVAYVEPDQVVRTLYPSVAGNDNSTHHYTQKNAPWGLSRISHRARPDPAHYKEYPHAADAGEGVTAYVVDTGVFVDHVEFEGRAEWGATIPDDASDTDGNGHGTHCAGTIAGKTYGVSKNAKIVAVKVLGDNGSGSMSDVVKGVEFTVTHHQQRAKKAKNGKKPKSVANMSLGGGKSRMLDRAVDAAVDAGVHFAVAAGNDARNACNYSPAAAAKAVTVGASAIDDKLAYFSNYGKCVDVIAPGKDILSTWIGSKTATNIISGTSMASPHTAGLLAYLLSQNPDKDFTGQELKDLVIELSTKNAIKGLPQPSKKKPEQPKWPFPWPPPYGGDDDEAGVTPNRLIFTGGVESAPEEPLPEEPLPEEPLPEQPGDDDDDEDNDEDGFRVVRILEWFRHGQHHGRRAHATRRHRLE</sequence>
<evidence type="ECO:0000313" key="12">
    <source>
        <dbReference type="Proteomes" id="UP000054350"/>
    </source>
</evidence>
<dbReference type="SUPFAM" id="SSF54897">
    <property type="entry name" value="Protease propeptides/inhibitors"/>
    <property type="match status" value="1"/>
</dbReference>
<dbReference type="InterPro" id="IPR000209">
    <property type="entry name" value="Peptidase_S8/S53_dom"/>
</dbReference>
<dbReference type="CDD" id="cd04077">
    <property type="entry name" value="Peptidases_S8_PCSK9_ProteinaseK_like"/>
    <property type="match status" value="1"/>
</dbReference>
<dbReference type="AlphaFoldDB" id="A0A0L0SA54"/>
<evidence type="ECO:0000256" key="4">
    <source>
        <dbReference type="ARBA" id="ARBA00022825"/>
    </source>
</evidence>
<dbReference type="GO" id="GO:0005615">
    <property type="term" value="C:extracellular space"/>
    <property type="evidence" value="ECO:0007669"/>
    <property type="project" value="TreeGrafter"/>
</dbReference>
<dbReference type="Gene3D" id="3.40.50.200">
    <property type="entry name" value="Peptidase S8/S53 domain"/>
    <property type="match status" value="1"/>
</dbReference>
<dbReference type="FunFam" id="3.40.50.200:FF:000007">
    <property type="entry name" value="Subtilisin-like serine protease"/>
    <property type="match status" value="1"/>
</dbReference>
<dbReference type="PRINTS" id="PR00723">
    <property type="entry name" value="SUBTILISIN"/>
</dbReference>